<protein>
    <submittedName>
        <fullName evidence="1">Uncharacterized protein</fullName>
    </submittedName>
</protein>
<dbReference type="AlphaFoldDB" id="A0A5D2BLP2"/>
<evidence type="ECO:0000313" key="2">
    <source>
        <dbReference type="Proteomes" id="UP000323506"/>
    </source>
</evidence>
<proteinExistence type="predicted"/>
<gene>
    <name evidence="1" type="ORF">ES288_D08G207800v1</name>
</gene>
<dbReference type="Proteomes" id="UP000323506">
    <property type="component" value="Chromosome D08"/>
</dbReference>
<dbReference type="EMBL" id="CM017708">
    <property type="protein sequence ID" value="TYG58251.1"/>
    <property type="molecule type" value="Genomic_DNA"/>
</dbReference>
<reference evidence="1 2" key="1">
    <citation type="submission" date="2019-06" db="EMBL/GenBank/DDBJ databases">
        <title>WGS assembly of Gossypium darwinii.</title>
        <authorList>
            <person name="Chen Z.J."/>
            <person name="Sreedasyam A."/>
            <person name="Ando A."/>
            <person name="Song Q."/>
            <person name="De L."/>
            <person name="Hulse-Kemp A."/>
            <person name="Ding M."/>
            <person name="Ye W."/>
            <person name="Kirkbride R."/>
            <person name="Jenkins J."/>
            <person name="Plott C."/>
            <person name="Lovell J."/>
            <person name="Lin Y.-M."/>
            <person name="Vaughn R."/>
            <person name="Liu B."/>
            <person name="Li W."/>
            <person name="Simpson S."/>
            <person name="Scheffler B."/>
            <person name="Saski C."/>
            <person name="Grover C."/>
            <person name="Hu G."/>
            <person name="Conover J."/>
            <person name="Carlson J."/>
            <person name="Shu S."/>
            <person name="Boston L."/>
            <person name="Williams M."/>
            <person name="Peterson D."/>
            <person name="Mcgee K."/>
            <person name="Jones D."/>
            <person name="Wendel J."/>
            <person name="Stelly D."/>
            <person name="Grimwood J."/>
            <person name="Schmutz J."/>
        </authorList>
    </citation>
    <scope>NUCLEOTIDE SEQUENCE [LARGE SCALE GENOMIC DNA]</scope>
    <source>
        <strain evidence="1">1808015.09</strain>
    </source>
</reference>
<sequence>MTLFYRFKSLLWSLTMDELVRLYSQASRACVISFVFREVYSKDKLTKLNLFLWISLIMLPTTDLSAESDLSFLMTIRASPSTTKSRKPISSPNMTA</sequence>
<accession>A0A5D2BLP2</accession>
<keyword evidence="2" id="KW-1185">Reference proteome</keyword>
<evidence type="ECO:0000313" key="1">
    <source>
        <dbReference type="EMBL" id="TYG58251.1"/>
    </source>
</evidence>
<name>A0A5D2BLP2_GOSDA</name>
<organism evidence="1 2">
    <name type="scientific">Gossypium darwinii</name>
    <name type="common">Darwin's cotton</name>
    <name type="synonym">Gossypium barbadense var. darwinii</name>
    <dbReference type="NCBI Taxonomy" id="34276"/>
    <lineage>
        <taxon>Eukaryota</taxon>
        <taxon>Viridiplantae</taxon>
        <taxon>Streptophyta</taxon>
        <taxon>Embryophyta</taxon>
        <taxon>Tracheophyta</taxon>
        <taxon>Spermatophyta</taxon>
        <taxon>Magnoliopsida</taxon>
        <taxon>eudicotyledons</taxon>
        <taxon>Gunneridae</taxon>
        <taxon>Pentapetalae</taxon>
        <taxon>rosids</taxon>
        <taxon>malvids</taxon>
        <taxon>Malvales</taxon>
        <taxon>Malvaceae</taxon>
        <taxon>Malvoideae</taxon>
        <taxon>Gossypium</taxon>
    </lineage>
</organism>